<evidence type="ECO:0000313" key="1">
    <source>
        <dbReference type="EMBL" id="GAA4648594.1"/>
    </source>
</evidence>
<reference evidence="2" key="1">
    <citation type="journal article" date="2019" name="Int. J. Syst. Evol. Microbiol.">
        <title>The Global Catalogue of Microorganisms (GCM) 10K type strain sequencing project: providing services to taxonomists for standard genome sequencing and annotation.</title>
        <authorList>
            <consortium name="The Broad Institute Genomics Platform"/>
            <consortium name="The Broad Institute Genome Sequencing Center for Infectious Disease"/>
            <person name="Wu L."/>
            <person name="Ma J."/>
        </authorList>
    </citation>
    <scope>NUCLEOTIDE SEQUENCE [LARGE SCALE GENOMIC DNA]</scope>
    <source>
        <strain evidence="2">JCM 17805</strain>
    </source>
</reference>
<gene>
    <name evidence="1" type="ORF">GCM10023116_08630</name>
</gene>
<sequence length="84" mass="9166">MDFSLKAFLAVSGQLCDPVQSHPQYEAFLFCHVSFPLVAGCRHGAPCPREYLNPVLLQRQISGGMSEAMTVATLVCLWLADALP</sequence>
<dbReference type="EMBL" id="BAABFL010000081">
    <property type="protein sequence ID" value="GAA4648594.1"/>
    <property type="molecule type" value="Genomic_DNA"/>
</dbReference>
<comment type="caution">
    <text evidence="1">The sequence shown here is derived from an EMBL/GenBank/DDBJ whole genome shotgun (WGS) entry which is preliminary data.</text>
</comment>
<proteinExistence type="predicted"/>
<evidence type="ECO:0000313" key="2">
    <source>
        <dbReference type="Proteomes" id="UP001500604"/>
    </source>
</evidence>
<protein>
    <submittedName>
        <fullName evidence="1">Uncharacterized protein</fullName>
    </submittedName>
</protein>
<organism evidence="1 2">
    <name type="scientific">Kistimonas scapharcae</name>
    <dbReference type="NCBI Taxonomy" id="1036133"/>
    <lineage>
        <taxon>Bacteria</taxon>
        <taxon>Pseudomonadati</taxon>
        <taxon>Pseudomonadota</taxon>
        <taxon>Gammaproteobacteria</taxon>
        <taxon>Oceanospirillales</taxon>
        <taxon>Endozoicomonadaceae</taxon>
        <taxon>Kistimonas</taxon>
    </lineage>
</organism>
<keyword evidence="2" id="KW-1185">Reference proteome</keyword>
<name>A0ABP8UXX6_9GAMM</name>
<dbReference type="Proteomes" id="UP001500604">
    <property type="component" value="Unassembled WGS sequence"/>
</dbReference>
<accession>A0ABP8UXX6</accession>